<feature type="compositionally biased region" description="Basic residues" evidence="1">
    <location>
        <begin position="836"/>
        <end position="846"/>
    </location>
</feature>
<feature type="compositionally biased region" description="Polar residues" evidence="1">
    <location>
        <begin position="799"/>
        <end position="808"/>
    </location>
</feature>
<dbReference type="InterPro" id="IPR013941">
    <property type="entry name" value="ZDS1_C"/>
</dbReference>
<feature type="compositionally biased region" description="Polar residues" evidence="1">
    <location>
        <begin position="639"/>
        <end position="648"/>
    </location>
</feature>
<feature type="domain" description="Protein Zds1 C-terminal" evidence="2">
    <location>
        <begin position="739"/>
        <end position="791"/>
    </location>
</feature>
<feature type="compositionally biased region" description="Polar residues" evidence="1">
    <location>
        <begin position="394"/>
        <end position="413"/>
    </location>
</feature>
<feature type="compositionally biased region" description="Polar residues" evidence="1">
    <location>
        <begin position="69"/>
        <end position="79"/>
    </location>
</feature>
<feature type="region of interest" description="Disordered" evidence="1">
    <location>
        <begin position="249"/>
        <end position="429"/>
    </location>
</feature>
<feature type="region of interest" description="Disordered" evidence="1">
    <location>
        <begin position="125"/>
        <end position="195"/>
    </location>
</feature>
<dbReference type="GO" id="GO:0005737">
    <property type="term" value="C:cytoplasm"/>
    <property type="evidence" value="ECO:0007669"/>
    <property type="project" value="TreeGrafter"/>
</dbReference>
<dbReference type="AlphaFoldDB" id="A0A2N5SPU4"/>
<dbReference type="SMART" id="SM01327">
    <property type="entry name" value="Zds_C"/>
    <property type="match status" value="1"/>
</dbReference>
<feature type="compositionally biased region" description="Low complexity" evidence="1">
    <location>
        <begin position="809"/>
        <end position="826"/>
    </location>
</feature>
<dbReference type="InterPro" id="IPR040206">
    <property type="entry name" value="Zds1/2"/>
</dbReference>
<sequence>MAQQQISPGQLQSELESIRSLRRISLSQSSPDPDPDLPSSLQMDANSTLIISNDNIAQSTAIHPPSARPDSSTPSSINGPSDPATDEINPDLFWLPARLHPEIAPQEFKAFIEEATKPENLLRRTSSALGSRRNSSDHLNSGGLSRKKSMLSHVYDPSKDQHLLPSSPSSLPRLDNKPITRGYSMSSPHNLGRGAQGLESLTINDLQRLESLVFKKASPSSNDSSLDTHFRHLNLNDDRIRAVISRSMTIGGSSPSGPEFNPEQLDPEAIDDSPLISRAPGHIIRRTARTKVRKTSLPGDGNGHRFPATRRGQAKSPMVNSHHPRTDSTTSNDSEETVSNDLHSNRSSKEYTQKHWPDSSVHSEDDLTVTIDPQNLAPAPQSLKHGTLEHSSEDAQSIDSTSRPGSLASNSSLLDAYTHDSPSLESPLTPTVNSKSLEYSNLNAPLSDFDISITHPIKYGGQSSSFDTPQSGPVQAATSDLIARPLSEPGVVSPPGSSKPDGLKILTDLSVPVLQRHARSSEDLLSTPVSTASAVSSNTTTTFSTAKSTPSSGTLALGSPTTPVGSQSSRPPLNINKTSPNLSTASASTILSSAGPSPTKEGKEKKRAWAKLGLTSAVSTSSKSKKGKGKEKQKAGESDGSSSGQPTPVSAAGGSNNGGTTGGGSVKKESGFLSGLFGGKSRKNESEQDKQNSLAGPSGSAGNSKHHPGSGPAPSGLGPASGETQAQQQLINPTASGGFIKGRFMSFYRLPIHVERAVYRLSHIKLANPRRPLYEQVLISNLMFWYLGVINKSQVAPIKNNNNPNMHQPASPSSSSSSSSSSPAASNRAQGNGRTGKGKNHHHHNTTGHQQNQRSPGVKMWGHKGGPGGEKANGKTKASGRKKPTQPRSGWTDGDSSDSGSSDADVRPRKPDRPADDDSSESDSHSSDSQQSSSDDDEKPLGNRIRSKQQIPIPNNFPPAPAAAAAAAQPPPLLNHTPYPSLP</sequence>
<dbReference type="Proteomes" id="UP000235388">
    <property type="component" value="Unassembled WGS sequence"/>
</dbReference>
<comment type="caution">
    <text evidence="3">The sequence shown here is derived from an EMBL/GenBank/DDBJ whole genome shotgun (WGS) entry which is preliminary data.</text>
</comment>
<feature type="region of interest" description="Disordered" evidence="1">
    <location>
        <begin position="22"/>
        <end position="89"/>
    </location>
</feature>
<feature type="region of interest" description="Disordered" evidence="1">
    <location>
        <begin position="799"/>
        <end position="983"/>
    </location>
</feature>
<dbReference type="Pfam" id="PF08632">
    <property type="entry name" value="Zds_C"/>
    <property type="match status" value="1"/>
</dbReference>
<dbReference type="PANTHER" id="PTHR28089:SF1">
    <property type="entry name" value="PROTEIN ZDS1-RELATED"/>
    <property type="match status" value="1"/>
</dbReference>
<feature type="compositionally biased region" description="Polar residues" evidence="1">
    <location>
        <begin position="125"/>
        <end position="143"/>
    </location>
</feature>
<keyword evidence="4" id="KW-1185">Reference proteome</keyword>
<organism evidence="3 4">
    <name type="scientific">Puccinia coronata f. sp. avenae</name>
    <dbReference type="NCBI Taxonomy" id="200324"/>
    <lineage>
        <taxon>Eukaryota</taxon>
        <taxon>Fungi</taxon>
        <taxon>Dikarya</taxon>
        <taxon>Basidiomycota</taxon>
        <taxon>Pucciniomycotina</taxon>
        <taxon>Pucciniomycetes</taxon>
        <taxon>Pucciniales</taxon>
        <taxon>Pucciniaceae</taxon>
        <taxon>Puccinia</taxon>
    </lineage>
</organism>
<evidence type="ECO:0000256" key="1">
    <source>
        <dbReference type="SAM" id="MobiDB-lite"/>
    </source>
</evidence>
<feature type="compositionally biased region" description="Low complexity" evidence="1">
    <location>
        <begin position="582"/>
        <end position="594"/>
    </location>
</feature>
<feature type="compositionally biased region" description="Basic and acidic residues" evidence="1">
    <location>
        <begin position="343"/>
        <end position="365"/>
    </location>
</feature>
<gene>
    <name evidence="3" type="ORF">PCANC_18512</name>
</gene>
<proteinExistence type="predicted"/>
<dbReference type="GO" id="GO:0010971">
    <property type="term" value="P:positive regulation of G2/M transition of mitotic cell cycle"/>
    <property type="evidence" value="ECO:0007669"/>
    <property type="project" value="TreeGrafter"/>
</dbReference>
<feature type="compositionally biased region" description="Basic and acidic residues" evidence="1">
    <location>
        <begin position="904"/>
        <end position="926"/>
    </location>
</feature>
<dbReference type="EMBL" id="PGCJ01000900">
    <property type="protein sequence ID" value="PLW15269.1"/>
    <property type="molecule type" value="Genomic_DNA"/>
</dbReference>
<feature type="compositionally biased region" description="Basic residues" evidence="1">
    <location>
        <begin position="283"/>
        <end position="294"/>
    </location>
</feature>
<feature type="compositionally biased region" description="Gly residues" evidence="1">
    <location>
        <begin position="655"/>
        <end position="665"/>
    </location>
</feature>
<feature type="compositionally biased region" description="Low complexity" evidence="1">
    <location>
        <begin position="536"/>
        <end position="552"/>
    </location>
</feature>
<reference evidence="3 4" key="1">
    <citation type="submission" date="2017-11" db="EMBL/GenBank/DDBJ databases">
        <title>De novo assembly and phasing of dikaryotic genomes from two isolates of Puccinia coronata f. sp. avenae, the causal agent of oat crown rust.</title>
        <authorList>
            <person name="Miller M.E."/>
            <person name="Zhang Y."/>
            <person name="Omidvar V."/>
            <person name="Sperschneider J."/>
            <person name="Schwessinger B."/>
            <person name="Raley C."/>
            <person name="Palmer J.M."/>
            <person name="Garnica D."/>
            <person name="Upadhyaya N."/>
            <person name="Rathjen J."/>
            <person name="Taylor J.M."/>
            <person name="Park R.F."/>
            <person name="Dodds P.N."/>
            <person name="Hirsch C.D."/>
            <person name="Kianian S.F."/>
            <person name="Figueroa M."/>
        </authorList>
    </citation>
    <scope>NUCLEOTIDE SEQUENCE [LARGE SCALE GENOMIC DNA]</scope>
    <source>
        <strain evidence="3">12NC29</strain>
    </source>
</reference>
<evidence type="ECO:0000259" key="2">
    <source>
        <dbReference type="SMART" id="SM01327"/>
    </source>
</evidence>
<feature type="compositionally biased region" description="Low complexity" evidence="1">
    <location>
        <begin position="23"/>
        <end position="42"/>
    </location>
</feature>
<dbReference type="PANTHER" id="PTHR28089">
    <property type="entry name" value="PROTEIN ZDS1-RELATED"/>
    <property type="match status" value="1"/>
</dbReference>
<feature type="compositionally biased region" description="Low complexity" evidence="1">
    <location>
        <begin position="709"/>
        <end position="722"/>
    </location>
</feature>
<dbReference type="STRING" id="200324.A0A2N5SPU4"/>
<protein>
    <recommendedName>
        <fullName evidence="2">Protein Zds1 C-terminal domain-containing protein</fullName>
    </recommendedName>
</protein>
<accession>A0A2N5SPU4</accession>
<feature type="compositionally biased region" description="Polar residues" evidence="1">
    <location>
        <begin position="691"/>
        <end position="703"/>
    </location>
</feature>
<feature type="compositionally biased region" description="Polar residues" evidence="1">
    <location>
        <begin position="420"/>
        <end position="429"/>
    </location>
</feature>
<feature type="compositionally biased region" description="Polar residues" evidence="1">
    <location>
        <begin position="43"/>
        <end position="61"/>
    </location>
</feature>
<feature type="region of interest" description="Disordered" evidence="1">
    <location>
        <begin position="536"/>
        <end position="725"/>
    </location>
</feature>
<dbReference type="OrthoDB" id="5589766at2759"/>
<feature type="compositionally biased region" description="Low complexity" evidence="1">
    <location>
        <begin position="893"/>
        <end position="903"/>
    </location>
</feature>
<name>A0A2N5SPU4_9BASI</name>
<dbReference type="GO" id="GO:0030010">
    <property type="term" value="P:establishment of cell polarity"/>
    <property type="evidence" value="ECO:0007669"/>
    <property type="project" value="TreeGrafter"/>
</dbReference>
<feature type="compositionally biased region" description="Polar residues" evidence="1">
    <location>
        <begin position="559"/>
        <end position="581"/>
    </location>
</feature>
<feature type="compositionally biased region" description="Low complexity" evidence="1">
    <location>
        <begin position="163"/>
        <end position="172"/>
    </location>
</feature>
<evidence type="ECO:0000313" key="4">
    <source>
        <dbReference type="Proteomes" id="UP000235388"/>
    </source>
</evidence>
<evidence type="ECO:0000313" key="3">
    <source>
        <dbReference type="EMBL" id="PLW15269.1"/>
    </source>
</evidence>